<keyword evidence="3" id="KW-1185">Reference proteome</keyword>
<comment type="caution">
    <text evidence="2">The sequence shown here is derived from an EMBL/GenBank/DDBJ whole genome shotgun (WGS) entry which is preliminary data.</text>
</comment>
<feature type="transmembrane region" description="Helical" evidence="1">
    <location>
        <begin position="6"/>
        <end position="33"/>
    </location>
</feature>
<feature type="transmembrane region" description="Helical" evidence="1">
    <location>
        <begin position="89"/>
        <end position="111"/>
    </location>
</feature>
<keyword evidence="1" id="KW-0812">Transmembrane</keyword>
<evidence type="ECO:0000256" key="1">
    <source>
        <dbReference type="SAM" id="Phobius"/>
    </source>
</evidence>
<dbReference type="STRING" id="1677920.LS71_08340"/>
<dbReference type="EMBL" id="JRPR02000017">
    <property type="protein sequence ID" value="TLD94668.1"/>
    <property type="molecule type" value="Genomic_DNA"/>
</dbReference>
<protein>
    <submittedName>
        <fullName evidence="2">Copper resistance protein CopD</fullName>
    </submittedName>
</protein>
<proteinExistence type="predicted"/>
<dbReference type="InterPro" id="IPR007418">
    <property type="entry name" value="DUF474"/>
</dbReference>
<reference evidence="2 3" key="1">
    <citation type="journal article" date="2014" name="Genome Announc.">
        <title>Draft genome sequences of eight enterohepatic helicobacter species isolated from both laboratory and wild rodents.</title>
        <authorList>
            <person name="Sheh A."/>
            <person name="Shen Z."/>
            <person name="Fox J.G."/>
        </authorList>
    </citation>
    <scope>NUCLEOTIDE SEQUENCE [LARGE SCALE GENOMIC DNA]</scope>
    <source>
        <strain evidence="2 3">MIT 09-6949</strain>
    </source>
</reference>
<keyword evidence="1" id="KW-0472">Membrane</keyword>
<gene>
    <name evidence="2" type="ORF">LS71_009145</name>
</gene>
<feature type="transmembrane region" description="Helical" evidence="1">
    <location>
        <begin position="123"/>
        <end position="143"/>
    </location>
</feature>
<organism evidence="2 3">
    <name type="scientific">Helicobacter jaachi</name>
    <dbReference type="NCBI Taxonomy" id="1677920"/>
    <lineage>
        <taxon>Bacteria</taxon>
        <taxon>Pseudomonadati</taxon>
        <taxon>Campylobacterota</taxon>
        <taxon>Epsilonproteobacteria</taxon>
        <taxon>Campylobacterales</taxon>
        <taxon>Helicobacteraceae</taxon>
        <taxon>Helicobacter</taxon>
    </lineage>
</organism>
<name>A0A4U8T5G2_9HELI</name>
<dbReference type="PIRSF" id="PIRSF015875">
    <property type="entry name" value="UCP015875"/>
    <property type="match status" value="1"/>
</dbReference>
<dbReference type="OrthoDB" id="5955722at2"/>
<dbReference type="Proteomes" id="UP000029733">
    <property type="component" value="Unassembled WGS sequence"/>
</dbReference>
<dbReference type="RefSeq" id="WP_034356458.1">
    <property type="nucleotide sequence ID" value="NZ_JRPR02000017.1"/>
</dbReference>
<sequence length="145" mass="15971">MEALYPYFLTIHLICAIIFLGYIFTDVVLLSPLRRLLGDEAADRIFSIIMRRGVKIMPICVLLLVITGGAMISRYIGSSQGFFETHLQMLLVIKVGLALCIVAMVITSLVCKFLGVRNPIGGIIHPAVLVLGFCIVILAKLAFYL</sequence>
<accession>A0A4U8T5G2</accession>
<evidence type="ECO:0000313" key="3">
    <source>
        <dbReference type="Proteomes" id="UP000029733"/>
    </source>
</evidence>
<feature type="transmembrane region" description="Helical" evidence="1">
    <location>
        <begin position="54"/>
        <end position="77"/>
    </location>
</feature>
<keyword evidence="1" id="KW-1133">Transmembrane helix</keyword>
<dbReference type="AlphaFoldDB" id="A0A4U8T5G2"/>
<evidence type="ECO:0000313" key="2">
    <source>
        <dbReference type="EMBL" id="TLD94668.1"/>
    </source>
</evidence>